<proteinExistence type="predicted"/>
<reference evidence="2" key="1">
    <citation type="journal article" date="2019" name="Int. J. Syst. Evol. Microbiol.">
        <title>The Global Catalogue of Microorganisms (GCM) 10K type strain sequencing project: providing services to taxonomists for standard genome sequencing and annotation.</title>
        <authorList>
            <consortium name="The Broad Institute Genomics Platform"/>
            <consortium name="The Broad Institute Genome Sequencing Center for Infectious Disease"/>
            <person name="Wu L."/>
            <person name="Ma J."/>
        </authorList>
    </citation>
    <scope>NUCLEOTIDE SEQUENCE [LARGE SCALE GENOMIC DNA]</scope>
    <source>
        <strain evidence="2">CGMCC 4.1469</strain>
    </source>
</reference>
<keyword evidence="2" id="KW-1185">Reference proteome</keyword>
<dbReference type="RefSeq" id="WP_377167698.1">
    <property type="nucleotide sequence ID" value="NZ_JBHSMQ010000004.1"/>
</dbReference>
<dbReference type="Proteomes" id="UP001596052">
    <property type="component" value="Unassembled WGS sequence"/>
</dbReference>
<accession>A0ABW0KTN4</accession>
<name>A0ABW0KTN4_9BACT</name>
<sequence length="63" mass="7122">MSFSADTPNWVDEDTRKTLVVMDLLRTAMHAETDPAVRAEIQDEMGCVALSWFICQMKTDNAD</sequence>
<dbReference type="EMBL" id="JBHSMQ010000004">
    <property type="protein sequence ID" value="MFC5455976.1"/>
    <property type="molecule type" value="Genomic_DNA"/>
</dbReference>
<protein>
    <submittedName>
        <fullName evidence="1">Uncharacterized protein</fullName>
    </submittedName>
</protein>
<evidence type="ECO:0000313" key="2">
    <source>
        <dbReference type="Proteomes" id="UP001596052"/>
    </source>
</evidence>
<organism evidence="1 2">
    <name type="scientific">Prosthecobacter fluviatilis</name>
    <dbReference type="NCBI Taxonomy" id="445931"/>
    <lineage>
        <taxon>Bacteria</taxon>
        <taxon>Pseudomonadati</taxon>
        <taxon>Verrucomicrobiota</taxon>
        <taxon>Verrucomicrobiia</taxon>
        <taxon>Verrucomicrobiales</taxon>
        <taxon>Verrucomicrobiaceae</taxon>
        <taxon>Prosthecobacter</taxon>
    </lineage>
</organism>
<comment type="caution">
    <text evidence="1">The sequence shown here is derived from an EMBL/GenBank/DDBJ whole genome shotgun (WGS) entry which is preliminary data.</text>
</comment>
<gene>
    <name evidence="1" type="ORF">ACFQDI_14020</name>
</gene>
<evidence type="ECO:0000313" key="1">
    <source>
        <dbReference type="EMBL" id="MFC5455976.1"/>
    </source>
</evidence>